<dbReference type="HOGENOM" id="CLU_3428397_0_0_5"/>
<comment type="caution">
    <text evidence="2">The sequence shown here is derived from an EMBL/GenBank/DDBJ whole genome shotgun (WGS) entry which is preliminary data.</text>
</comment>
<name>Q0FWH6_SALBH</name>
<reference evidence="2 3" key="1">
    <citation type="journal article" date="2010" name="J. Bacteriol.">
        <title>Genome sequences of Pelagibaca bermudensis HTCC2601T and Maritimibacter alkaliphilus HTCC2654T, the type strains of two marine Roseobacter genera.</title>
        <authorList>
            <person name="Thrash J.C."/>
            <person name="Cho J.C."/>
            <person name="Ferriera S."/>
            <person name="Johnson J."/>
            <person name="Vergin K.L."/>
            <person name="Giovannoni S.J."/>
        </authorList>
    </citation>
    <scope>NUCLEOTIDE SEQUENCE [LARGE SCALE GENOMIC DNA]</scope>
    <source>
        <strain evidence="3">DSM 26914 / JCM 13377 / KCTC 12554 / HTCC2601</strain>
    </source>
</reference>
<feature type="compositionally biased region" description="Pro residues" evidence="1">
    <location>
        <begin position="1"/>
        <end position="12"/>
    </location>
</feature>
<accession>Q0FWH6</accession>
<dbReference type="AlphaFoldDB" id="Q0FWH6"/>
<dbReference type="Proteomes" id="UP000006230">
    <property type="component" value="Unassembled WGS sequence"/>
</dbReference>
<keyword evidence="3" id="KW-1185">Reference proteome</keyword>
<protein>
    <submittedName>
        <fullName evidence="2">Uncharacterized protein</fullName>
    </submittedName>
</protein>
<feature type="region of interest" description="Disordered" evidence="1">
    <location>
        <begin position="1"/>
        <end position="20"/>
    </location>
</feature>
<organism evidence="2 3">
    <name type="scientific">Salipiger bermudensis (strain DSM 26914 / JCM 13377 / KCTC 12554 / HTCC2601)</name>
    <name type="common">Pelagibaca bermudensis</name>
    <dbReference type="NCBI Taxonomy" id="314265"/>
    <lineage>
        <taxon>Bacteria</taxon>
        <taxon>Pseudomonadati</taxon>
        <taxon>Pseudomonadota</taxon>
        <taxon>Alphaproteobacteria</taxon>
        <taxon>Rhodobacterales</taxon>
        <taxon>Roseobacteraceae</taxon>
        <taxon>Salipiger</taxon>
    </lineage>
</organism>
<evidence type="ECO:0000313" key="2">
    <source>
        <dbReference type="EMBL" id="EAU48576.1"/>
    </source>
</evidence>
<sequence length="20" mass="2195">MRRARPIPPSPPRCTISATS</sequence>
<proteinExistence type="predicted"/>
<dbReference type="EMBL" id="AATQ01000001">
    <property type="protein sequence ID" value="EAU48576.1"/>
    <property type="molecule type" value="Genomic_DNA"/>
</dbReference>
<evidence type="ECO:0000313" key="3">
    <source>
        <dbReference type="Proteomes" id="UP000006230"/>
    </source>
</evidence>
<evidence type="ECO:0000256" key="1">
    <source>
        <dbReference type="SAM" id="MobiDB-lite"/>
    </source>
</evidence>
<gene>
    <name evidence="2" type="ORF">R2601_03348</name>
</gene>